<protein>
    <submittedName>
        <fullName evidence="2">Uncharacterized protein</fullName>
    </submittedName>
</protein>
<evidence type="ECO:0000313" key="3">
    <source>
        <dbReference type="Proteomes" id="UP001189429"/>
    </source>
</evidence>
<accession>A0ABN9PTH5</accession>
<feature type="region of interest" description="Disordered" evidence="1">
    <location>
        <begin position="1"/>
        <end position="40"/>
    </location>
</feature>
<name>A0ABN9PTH5_9DINO</name>
<reference evidence="2" key="1">
    <citation type="submission" date="2023-10" db="EMBL/GenBank/DDBJ databases">
        <authorList>
            <person name="Chen Y."/>
            <person name="Shah S."/>
            <person name="Dougan E. K."/>
            <person name="Thang M."/>
            <person name="Chan C."/>
        </authorList>
    </citation>
    <scope>NUCLEOTIDE SEQUENCE [LARGE SCALE GENOMIC DNA]</scope>
</reference>
<sequence>MPVCRYTNNVERETNPNSQCNKSTHAHPMNADGTKGQVTDNLLTGQENGLQALHRRKCNIIAGEGKDARFLQHVGGIKRQVTQDRVVGTALMNKLESQRIADGTQWQET</sequence>
<evidence type="ECO:0000313" key="2">
    <source>
        <dbReference type="EMBL" id="CAK0793826.1"/>
    </source>
</evidence>
<proteinExistence type="predicted"/>
<evidence type="ECO:0000256" key="1">
    <source>
        <dbReference type="SAM" id="MobiDB-lite"/>
    </source>
</evidence>
<organism evidence="2 3">
    <name type="scientific">Prorocentrum cordatum</name>
    <dbReference type="NCBI Taxonomy" id="2364126"/>
    <lineage>
        <taxon>Eukaryota</taxon>
        <taxon>Sar</taxon>
        <taxon>Alveolata</taxon>
        <taxon>Dinophyceae</taxon>
        <taxon>Prorocentrales</taxon>
        <taxon>Prorocentraceae</taxon>
        <taxon>Prorocentrum</taxon>
    </lineage>
</organism>
<keyword evidence="3" id="KW-1185">Reference proteome</keyword>
<dbReference type="Proteomes" id="UP001189429">
    <property type="component" value="Unassembled WGS sequence"/>
</dbReference>
<dbReference type="EMBL" id="CAUYUJ010001035">
    <property type="protein sequence ID" value="CAK0793826.1"/>
    <property type="molecule type" value="Genomic_DNA"/>
</dbReference>
<comment type="caution">
    <text evidence="2">The sequence shown here is derived from an EMBL/GenBank/DDBJ whole genome shotgun (WGS) entry which is preliminary data.</text>
</comment>
<gene>
    <name evidence="2" type="ORF">PCOR1329_LOCUS3988</name>
</gene>